<dbReference type="EMBL" id="AUZY01008805">
    <property type="protein sequence ID" value="EQD44790.1"/>
    <property type="molecule type" value="Genomic_DNA"/>
</dbReference>
<evidence type="ECO:0008006" key="2">
    <source>
        <dbReference type="Google" id="ProtNLM"/>
    </source>
</evidence>
<organism evidence="1">
    <name type="scientific">mine drainage metagenome</name>
    <dbReference type="NCBI Taxonomy" id="410659"/>
    <lineage>
        <taxon>unclassified sequences</taxon>
        <taxon>metagenomes</taxon>
        <taxon>ecological metagenomes</taxon>
    </lineage>
</organism>
<dbReference type="AlphaFoldDB" id="T1ARW4"/>
<protein>
    <recommendedName>
        <fullName evidence="2">Uracil DNA glycosylase superfamily protein</fullName>
    </recommendedName>
</protein>
<name>T1ARW4_9ZZZZ</name>
<evidence type="ECO:0000313" key="1">
    <source>
        <dbReference type="EMBL" id="EQD44790.1"/>
    </source>
</evidence>
<sequence>MNNMRNKVFPESNGGILICGINWGGDPNGKDDGHSGKHAFTDKEHNSFRYSETLIEWFKVWGIEVDRSSNPGPLERSFIQTNWCDSQSKSAAGISDDDYRRTELFKLIKQYQPRAIVLTAVSLFPRFRARAAEAGIRELKDHEQYLLKTATGKQFRAWLAEYDKTNVLAVPHPSRFASILGKSVAGWKQPARYALSKVIDIQSAAYKPLRL</sequence>
<reference evidence="1" key="1">
    <citation type="submission" date="2013-08" db="EMBL/GenBank/DDBJ databases">
        <authorList>
            <person name="Mendez C."/>
            <person name="Richter M."/>
            <person name="Ferrer M."/>
            <person name="Sanchez J."/>
        </authorList>
    </citation>
    <scope>NUCLEOTIDE SEQUENCE</scope>
</reference>
<gene>
    <name evidence="1" type="ORF">B1B_13372</name>
</gene>
<proteinExistence type="predicted"/>
<accession>T1ARW4</accession>
<comment type="caution">
    <text evidence="1">The sequence shown here is derived from an EMBL/GenBank/DDBJ whole genome shotgun (WGS) entry which is preliminary data.</text>
</comment>
<reference evidence="1" key="2">
    <citation type="journal article" date="2014" name="ISME J.">
        <title>Microbial stratification in low pH oxic and suboxic macroscopic growths along an acid mine drainage.</title>
        <authorList>
            <person name="Mendez-Garcia C."/>
            <person name="Mesa V."/>
            <person name="Sprenger R.R."/>
            <person name="Richter M."/>
            <person name="Diez M.S."/>
            <person name="Solano J."/>
            <person name="Bargiela R."/>
            <person name="Golyshina O.V."/>
            <person name="Manteca A."/>
            <person name="Ramos J.L."/>
            <person name="Gallego J.R."/>
            <person name="Llorente I."/>
            <person name="Martins Dos Santos V.A."/>
            <person name="Jensen O.N."/>
            <person name="Pelaez A.I."/>
            <person name="Sanchez J."/>
            <person name="Ferrer M."/>
        </authorList>
    </citation>
    <scope>NUCLEOTIDE SEQUENCE</scope>
</reference>